<proteinExistence type="predicted"/>
<dbReference type="InterPro" id="IPR001387">
    <property type="entry name" value="Cro/C1-type_HTH"/>
</dbReference>
<feature type="domain" description="HTH cro/C1-type" evidence="1">
    <location>
        <begin position="6"/>
        <end position="60"/>
    </location>
</feature>
<protein>
    <submittedName>
        <fullName evidence="2">Transcriptional regulator</fullName>
    </submittedName>
</protein>
<dbReference type="GO" id="GO:0003677">
    <property type="term" value="F:DNA binding"/>
    <property type="evidence" value="ECO:0007669"/>
    <property type="project" value="InterPro"/>
</dbReference>
<dbReference type="Pfam" id="PF01381">
    <property type="entry name" value="HTH_3"/>
    <property type="match status" value="1"/>
</dbReference>
<evidence type="ECO:0000313" key="3">
    <source>
        <dbReference type="Proteomes" id="UP000516280"/>
    </source>
</evidence>
<evidence type="ECO:0000259" key="1">
    <source>
        <dbReference type="PROSITE" id="PS50943"/>
    </source>
</evidence>
<dbReference type="PROSITE" id="PS50943">
    <property type="entry name" value="HTH_CROC1"/>
    <property type="match status" value="1"/>
</dbReference>
<dbReference type="CDD" id="cd00093">
    <property type="entry name" value="HTH_XRE"/>
    <property type="match status" value="1"/>
</dbReference>
<dbReference type="Gene3D" id="1.10.260.40">
    <property type="entry name" value="lambda repressor-like DNA-binding domains"/>
    <property type="match status" value="1"/>
</dbReference>
<dbReference type="SMART" id="SM00530">
    <property type="entry name" value="HTH_XRE"/>
    <property type="match status" value="1"/>
</dbReference>
<dbReference type="Proteomes" id="UP000516280">
    <property type="component" value="Chromosome"/>
</dbReference>
<accession>A0A7L4WEE7</accession>
<organism evidence="2 3">
    <name type="scientific">Pseudolactococcus paracarnosus</name>
    <dbReference type="NCBI Taxonomy" id="2749962"/>
    <lineage>
        <taxon>Bacteria</taxon>
        <taxon>Bacillati</taxon>
        <taxon>Bacillota</taxon>
        <taxon>Bacilli</taxon>
        <taxon>Lactobacillales</taxon>
        <taxon>Streptococcaceae</taxon>
        <taxon>Pseudolactococcus</taxon>
    </lineage>
</organism>
<evidence type="ECO:0000313" key="2">
    <source>
        <dbReference type="EMBL" id="QDJ27810.1"/>
    </source>
</evidence>
<gene>
    <name evidence="2" type="ORF">BHS01_04375</name>
</gene>
<dbReference type="SUPFAM" id="SSF47413">
    <property type="entry name" value="lambda repressor-like DNA-binding domains"/>
    <property type="match status" value="1"/>
</dbReference>
<dbReference type="KEGG" id="lpaa:BHS01_04375"/>
<sequence>MHQHSLKEWRVIKGLSKDEIGDKLKIEPDHLSLLEEDSSCISSEILEKFLALFDISYDEIILG</sequence>
<dbReference type="InterPro" id="IPR010982">
    <property type="entry name" value="Lambda_DNA-bd_dom_sf"/>
</dbReference>
<name>A0A7L4WEE7_9LACT</name>
<dbReference type="RefSeq" id="WP_109834739.1">
    <property type="nucleotide sequence ID" value="NZ_CP017195.1"/>
</dbReference>
<dbReference type="AlphaFoldDB" id="A0A7L4WEE7"/>
<dbReference type="EMBL" id="CP017195">
    <property type="protein sequence ID" value="QDJ27810.1"/>
    <property type="molecule type" value="Genomic_DNA"/>
</dbReference>
<reference evidence="2 3" key="1">
    <citation type="submission" date="2016-09" db="EMBL/GenBank/DDBJ databases">
        <title>Lactic acid bacteria from MAP meat Genome sequencing and assembly.</title>
        <authorList>
            <person name="Behr J."/>
            <person name="Hilgarth M."/>
            <person name="Vogel R.F."/>
        </authorList>
    </citation>
    <scope>NUCLEOTIDE SEQUENCE [LARGE SCALE GENOMIC DNA]</scope>
    <source>
        <strain evidence="2 3">TMW21615</strain>
    </source>
</reference>